<feature type="compositionally biased region" description="Basic and acidic residues" evidence="6">
    <location>
        <begin position="1560"/>
        <end position="1569"/>
    </location>
</feature>
<evidence type="ECO:0000256" key="5">
    <source>
        <dbReference type="SAM" id="Coils"/>
    </source>
</evidence>
<evidence type="ECO:0000256" key="3">
    <source>
        <dbReference type="ARBA" id="ARBA00022737"/>
    </source>
</evidence>
<dbReference type="EMBL" id="CH991552">
    <property type="protein sequence ID" value="EDQ89097.1"/>
    <property type="molecule type" value="Genomic_DNA"/>
</dbReference>
<dbReference type="KEGG" id="mbr:MONBRDRAFT_37188"/>
<evidence type="ECO:0000256" key="1">
    <source>
        <dbReference type="ARBA" id="ARBA00004496"/>
    </source>
</evidence>
<dbReference type="GO" id="GO:0000278">
    <property type="term" value="P:mitotic cell cycle"/>
    <property type="evidence" value="ECO:0000318"/>
    <property type="project" value="GO_Central"/>
</dbReference>
<evidence type="ECO:0000313" key="8">
    <source>
        <dbReference type="Proteomes" id="UP000001357"/>
    </source>
</evidence>
<dbReference type="GO" id="GO:0051295">
    <property type="term" value="P:establishment of meiotic spindle localization"/>
    <property type="evidence" value="ECO:0000318"/>
    <property type="project" value="GO_Central"/>
</dbReference>
<keyword evidence="5" id="KW-0175">Coiled coil</keyword>
<dbReference type="InterPro" id="IPR013783">
    <property type="entry name" value="Ig-like_fold"/>
</dbReference>
<keyword evidence="2" id="KW-0963">Cytoplasm</keyword>
<dbReference type="GO" id="GO:0000922">
    <property type="term" value="C:spindle pole"/>
    <property type="evidence" value="ECO:0000318"/>
    <property type="project" value="GO_Central"/>
</dbReference>
<feature type="coiled-coil region" evidence="5">
    <location>
        <begin position="1314"/>
        <end position="1355"/>
    </location>
</feature>
<keyword evidence="3" id="KW-0677">Repeat</keyword>
<evidence type="ECO:0000256" key="2">
    <source>
        <dbReference type="ARBA" id="ARBA00022490"/>
    </source>
</evidence>
<dbReference type="GO" id="GO:0005737">
    <property type="term" value="C:cytoplasm"/>
    <property type="evidence" value="ECO:0007669"/>
    <property type="project" value="UniProtKB-SubCell"/>
</dbReference>
<sequence>MPVNILHLVSQTVPKRAKPQHAPPKKQLLKASEAETKKLVATYRRKQQFSVNPRHRSLDPNDTEPQACTRTLKLTNTTGYMKQIRVLPPAHEAFGILEVKYPAGGACVWRVVEHRDQDAPTLSEEEEAELMSMELSEDERKQRRELMWLQEHGILFRGLAADLTTLPEATWAEYHGAEALDIGDFTFLQARQSVRAGTVSPMVTAFAPMHQPYPRGLPCTNRRTTWALPSAAAGCNATHKLIVTNPMQVPVPVRVTICGPDAHCFTVTDGTFELALVNFDVGAVLGQVYTRDLTVSNPYPQSLEIDFELLALDIGLVTIEPARALTLHTNLIGLAAALSAYSFNLNQATILSGDQINLRVTFRPAKPGCEQDAVLRGHARCGAAVAVLPVPLLISVAKPELVVLPSSLFLGVAHLKDHLTDVVELTNPMPVPLAIAVDCAASDGCVSACPPALTLLPFSSAPVRFTVCAKREGRTRHTVVLCYGQQQRKYVQLECVGQQPRLVFETSALQFPECFAGRPVTQHVQVYNTTALPLSYRARPGALCLDNSLDTLTGGEDDPYQVTCSPPWAVIAPFESMPLAVTMRGCKVGPFPPMALVLDVEGNEEPEPLLLQGHVLGVRLAVALVRNPGRGAPQRIRTPRQSLIDDCQEVQPACNFGLVQPGQAVQLGLQLRNLSEVPVDLYMAPVAFGSSCLVQDSMHVREGLLSHAEVDPATVMRREEAPEGVVFACDRNHLRLAAGGDAMVNVWAKASLYGDFADVLLITGGFMEPLRIPLRLQAQGSVLQAMIGGHGATPVLRFADVDVGIMLDDSTADDDALRVQTARSFKLRNSSPWDVLVRLRCLTRLPTDKKLVNVLSYTDESGIRLRVRPHDGTPEPVVFETPHSSFLMMRASEREVSVRFAPPGVADYHGTLVITCEPTTREAVLEQNRQLGPSVPAALATTRALTEARRYGIALVKSSTPAANITGTSRGASALALERGLSEDAGNIPLEWATLAATERGSPSVHIERDMINIERNALKVHLAGRGMRWHMEHNYVDGLIFDVDYMALLSAGANFAAPSQDLRLTNRSTSTALFTCEFHEPFVVGRRTGSRLLQAEQGVVSVAPSQSANLQVQWRGVALRELIQAAQMAQRSSASSIKALDSTSSQPTAAPRLSGLTLQRGVLEQWSTLALRSTMGEVQTLSVAARIALPSVQLSSTQVLVYIKNPSRAALSVLNAAASRHKAAGKTRIASRLRRARGRHWFRGVIARRRIDRFRQAAASIQAAYRGYCERMQVRAKVQGSLERRRRQYYNEKAIIIQAMWRGYYTRRHVCDFKAYQAYMEALRQQNELMREQLQNFEAEQAAKREARERQLEEREGVLVKEAGRQRELEVRVVARTLRQDDLRATQRSNLRQGKNQPHPDQELVNTLRSSMRLDRETTGSQRGWLSGTVNNRNVYRPQGPFKHPLEVQYLKQRPHNLSLRAATEFDSFEEHQAATPHSLDLQPPNTYPQLTIVCVTFIWHRPLQERREERQRLQQTLPKVKGTPRPVRLGAEYQPSILRDGPYQGFGPGDTRPTYGRDGFREEDRQTRSATGFTTMARTNTAMSWVLVGRALVVCLLAAVWGQALLVQAQGRTPAPAPDLPFQTAEQVRVLERASAISNASYAAGVANLTALLESDAFRGYLAQLDTVGELQNWTTADILAGLIAGLDVAELVHNFGRYDDGNCGMDVTMKTGPGQPYFYNQWLLQALGFIPIDVANNVFPDESEVRFFGYVPFVNTSQPDVNTSADRPVYTGLNMFRGSLGNPQCGPISAVFKRSYLQGAALAAPIDTGLFIGLCGDGQGTGWFGVHCHSWATANGTLGVLDQMVHLLPIWLEYYNSTRALVGDTYPAYNLARLVLRLLARTTYTRPDAGLALTFVENTFGYLEVNTLATLRYPTSVKMMMASFDLMFGTDEAATLRAWCVEQGWPLIWATNPYETHFICAPNTSTNCDVPPDRLILGMERANVRVLDPIVLSALPTFANATAGSDWFGVRARFNASWAAVTADRSAGEPTTDDLRFRWDELLFSTDPSGLALANSSALVEPLFVGACADPDCIGVRLVDGACVCAETSSAAPFQRV</sequence>
<dbReference type="CDD" id="cd23767">
    <property type="entry name" value="IQCD"/>
    <property type="match status" value="2"/>
</dbReference>
<dbReference type="GeneID" id="5891271"/>
<dbReference type="eggNOG" id="ENOG502QS0S">
    <property type="taxonomic scope" value="Eukaryota"/>
</dbReference>
<keyword evidence="8" id="KW-1185">Reference proteome</keyword>
<dbReference type="GO" id="GO:0005516">
    <property type="term" value="F:calmodulin binding"/>
    <property type="evidence" value="ECO:0000318"/>
    <property type="project" value="GO_Central"/>
</dbReference>
<keyword evidence="4" id="KW-0112">Calmodulin-binding</keyword>
<dbReference type="InterPro" id="IPR051185">
    <property type="entry name" value="ASPM"/>
</dbReference>
<proteinExistence type="predicted"/>
<dbReference type="PANTHER" id="PTHR22706:SF1">
    <property type="entry name" value="ASSEMBLY FACTOR FOR SPINDLE MICROTUBULES"/>
    <property type="match status" value="1"/>
</dbReference>
<comment type="subcellular location">
    <subcellularLocation>
        <location evidence="1">Cytoplasm</location>
    </subcellularLocation>
</comment>
<evidence type="ECO:0000256" key="6">
    <source>
        <dbReference type="SAM" id="MobiDB-lite"/>
    </source>
</evidence>
<name>A9V055_MONBE</name>
<dbReference type="Gene3D" id="1.20.5.190">
    <property type="match status" value="1"/>
</dbReference>
<feature type="region of interest" description="Disordered" evidence="6">
    <location>
        <begin position="1542"/>
        <end position="1569"/>
    </location>
</feature>
<gene>
    <name evidence="7" type="ORF">MONBRDRAFT_37188</name>
</gene>
<dbReference type="PANTHER" id="PTHR22706">
    <property type="entry name" value="ASSEMBLY FACTOR FOR SPINDLE MICROTUBULES"/>
    <property type="match status" value="1"/>
</dbReference>
<dbReference type="Gene3D" id="2.60.40.10">
    <property type="entry name" value="Immunoglobulins"/>
    <property type="match status" value="1"/>
</dbReference>
<dbReference type="GO" id="GO:0007051">
    <property type="term" value="P:spindle organization"/>
    <property type="evidence" value="ECO:0000318"/>
    <property type="project" value="GO_Central"/>
</dbReference>
<evidence type="ECO:0000256" key="4">
    <source>
        <dbReference type="ARBA" id="ARBA00022860"/>
    </source>
</evidence>
<dbReference type="PROSITE" id="PS50096">
    <property type="entry name" value="IQ"/>
    <property type="match status" value="2"/>
</dbReference>
<dbReference type="STRING" id="81824.A9V055"/>
<accession>A9V055</accession>
<reference evidence="7 8" key="1">
    <citation type="journal article" date="2008" name="Nature">
        <title>The genome of the choanoflagellate Monosiga brevicollis and the origin of metazoans.</title>
        <authorList>
            <consortium name="JGI Sequencing"/>
            <person name="King N."/>
            <person name="Westbrook M.J."/>
            <person name="Young S.L."/>
            <person name="Kuo A."/>
            <person name="Abedin M."/>
            <person name="Chapman J."/>
            <person name="Fairclough S."/>
            <person name="Hellsten U."/>
            <person name="Isogai Y."/>
            <person name="Letunic I."/>
            <person name="Marr M."/>
            <person name="Pincus D."/>
            <person name="Putnam N."/>
            <person name="Rokas A."/>
            <person name="Wright K.J."/>
            <person name="Zuzow R."/>
            <person name="Dirks W."/>
            <person name="Good M."/>
            <person name="Goodstein D."/>
            <person name="Lemons D."/>
            <person name="Li W."/>
            <person name="Lyons J.B."/>
            <person name="Morris A."/>
            <person name="Nichols S."/>
            <person name="Richter D.J."/>
            <person name="Salamov A."/>
            <person name="Bork P."/>
            <person name="Lim W.A."/>
            <person name="Manning G."/>
            <person name="Miller W.T."/>
            <person name="McGinnis W."/>
            <person name="Shapiro H."/>
            <person name="Tjian R."/>
            <person name="Grigoriev I.V."/>
            <person name="Rokhsar D."/>
        </authorList>
    </citation>
    <scope>NUCLEOTIDE SEQUENCE [LARGE SCALE GENOMIC DNA]</scope>
    <source>
        <strain evidence="8">MX1 / ATCC 50154</strain>
    </source>
</reference>
<dbReference type="InParanoid" id="A9V055"/>
<protein>
    <submittedName>
        <fullName evidence="7">Uncharacterized protein</fullName>
    </submittedName>
</protein>
<dbReference type="SMART" id="SM00015">
    <property type="entry name" value="IQ"/>
    <property type="match status" value="2"/>
</dbReference>
<dbReference type="RefSeq" id="XP_001746202.1">
    <property type="nucleotide sequence ID" value="XM_001746150.1"/>
</dbReference>
<evidence type="ECO:0000313" key="7">
    <source>
        <dbReference type="EMBL" id="EDQ89097.1"/>
    </source>
</evidence>
<organism evidence="7 8">
    <name type="scientific">Monosiga brevicollis</name>
    <name type="common">Choanoflagellate</name>
    <dbReference type="NCBI Taxonomy" id="81824"/>
    <lineage>
        <taxon>Eukaryota</taxon>
        <taxon>Choanoflagellata</taxon>
        <taxon>Craspedida</taxon>
        <taxon>Salpingoecidae</taxon>
        <taxon>Monosiga</taxon>
    </lineage>
</organism>
<dbReference type="Proteomes" id="UP000001357">
    <property type="component" value="Unassembled WGS sequence"/>
</dbReference>
<dbReference type="InterPro" id="IPR000048">
    <property type="entry name" value="IQ_motif_EF-hand-BS"/>
</dbReference>